<feature type="transmembrane region" description="Helical" evidence="1">
    <location>
        <begin position="144"/>
        <end position="168"/>
    </location>
</feature>
<protein>
    <submittedName>
        <fullName evidence="2">Uncharacterized protein DUF1538</fullName>
    </submittedName>
</protein>
<keyword evidence="1" id="KW-0472">Membrane</keyword>
<comment type="caution">
    <text evidence="2">The sequence shown here is derived from an EMBL/GenBank/DDBJ whole genome shotgun (WGS) entry which is preliminary data.</text>
</comment>
<proteinExistence type="predicted"/>
<keyword evidence="1" id="KW-0812">Transmembrane</keyword>
<feature type="transmembrane region" description="Helical" evidence="1">
    <location>
        <begin position="459"/>
        <end position="478"/>
    </location>
</feature>
<dbReference type="AlphaFoldDB" id="A0A2Y9BAD2"/>
<feature type="transmembrane region" description="Helical" evidence="1">
    <location>
        <begin position="291"/>
        <end position="315"/>
    </location>
</feature>
<feature type="transmembrane region" description="Helical" evidence="1">
    <location>
        <begin position="12"/>
        <end position="32"/>
    </location>
</feature>
<feature type="transmembrane region" description="Helical" evidence="1">
    <location>
        <begin position="327"/>
        <end position="344"/>
    </location>
</feature>
<dbReference type="Pfam" id="PF07556">
    <property type="entry name" value="DUF1538"/>
    <property type="match status" value="2"/>
</dbReference>
<name>A0A2Y9BAD2_9FIRM</name>
<feature type="transmembrane region" description="Helical" evidence="1">
    <location>
        <begin position="174"/>
        <end position="192"/>
    </location>
</feature>
<feature type="transmembrane region" description="Helical" evidence="1">
    <location>
        <begin position="434"/>
        <end position="453"/>
    </location>
</feature>
<sequence>MNKKLKEKINDSLSSVLPITAIVMLLGIFVVPMETGTVTLFLNGALLLIIGMGFFQLGAEMSMTPLGEGVGGQIFKSRKLVITIAVCFLMGAIITIAEPDLQVLANQVASIPNQVLILSVAIGVGAFTVAAVLRILFHATLRGLLAVFYAALFLISFLAPADFAAVAFDAGGVTTGPMTVPFIMSLGIGLSAARSDKDGANDSFGLVAICSIGPILAVQMLGIFYHPKDAVYSMVDIPAVVTVQDVVRLFTAEIPHYAKEVMASMMPVLGVFLIFQLLAHKYHRRQIIKMLIGFLYTIIGLILFLTGVNVGFAPVGNLLGSAIAGDSIKWLLVPVGILIGYYIVKAEPAVQVLNLQVESVTNGTITRNAMNKCLSIGVSAAVALSMIRVFTGISIYWILIPGYVLALILTRFVPPIFVGIAFDSGGVASGPMTTTFLLPLAMGACTASGGNVVTDAFGVVALVALAPLIVIQIMGAIYNYKLKKRLVPAEPELLEDDDEIIDLEDE</sequence>
<dbReference type="InterPro" id="IPR011435">
    <property type="entry name" value="UmpAB"/>
</dbReference>
<dbReference type="EMBL" id="QGDL01000002">
    <property type="protein sequence ID" value="PWJ31213.1"/>
    <property type="molecule type" value="Genomic_DNA"/>
</dbReference>
<feature type="transmembrane region" description="Helical" evidence="1">
    <location>
        <begin position="117"/>
        <end position="137"/>
    </location>
</feature>
<accession>A0A2Y9BAD2</accession>
<keyword evidence="1" id="KW-1133">Transmembrane helix</keyword>
<dbReference type="OrthoDB" id="9805989at2"/>
<organism evidence="2 3">
    <name type="scientific">Faecalicatena orotica</name>
    <dbReference type="NCBI Taxonomy" id="1544"/>
    <lineage>
        <taxon>Bacteria</taxon>
        <taxon>Bacillati</taxon>
        <taxon>Bacillota</taxon>
        <taxon>Clostridia</taxon>
        <taxon>Lachnospirales</taxon>
        <taxon>Lachnospiraceae</taxon>
        <taxon>Faecalicatena</taxon>
    </lineage>
</organism>
<feature type="transmembrane region" description="Helical" evidence="1">
    <location>
        <begin position="204"/>
        <end position="225"/>
    </location>
</feature>
<dbReference type="Proteomes" id="UP000245845">
    <property type="component" value="Unassembled WGS sequence"/>
</dbReference>
<evidence type="ECO:0000256" key="1">
    <source>
        <dbReference type="SAM" id="Phobius"/>
    </source>
</evidence>
<evidence type="ECO:0000313" key="3">
    <source>
        <dbReference type="Proteomes" id="UP000245845"/>
    </source>
</evidence>
<evidence type="ECO:0000313" key="2">
    <source>
        <dbReference type="EMBL" id="PWJ31213.1"/>
    </source>
</evidence>
<dbReference type="RefSeq" id="WP_109729938.1">
    <property type="nucleotide sequence ID" value="NZ_BAAACK010000006.1"/>
</dbReference>
<gene>
    <name evidence="2" type="ORF">A8806_10269</name>
</gene>
<keyword evidence="3" id="KW-1185">Reference proteome</keyword>
<feature type="transmembrane region" description="Helical" evidence="1">
    <location>
        <begin position="38"/>
        <end position="59"/>
    </location>
</feature>
<feature type="transmembrane region" description="Helical" evidence="1">
    <location>
        <begin position="261"/>
        <end position="279"/>
    </location>
</feature>
<reference evidence="2 3" key="1">
    <citation type="submission" date="2018-05" db="EMBL/GenBank/DDBJ databases">
        <title>The Hungate 1000. A catalogue of reference genomes from the rumen microbiome.</title>
        <authorList>
            <person name="Kelly W."/>
        </authorList>
    </citation>
    <scope>NUCLEOTIDE SEQUENCE [LARGE SCALE GENOMIC DNA]</scope>
    <source>
        <strain evidence="2 3">NLAE-zl-C242</strain>
    </source>
</reference>
<feature type="transmembrane region" description="Helical" evidence="1">
    <location>
        <begin position="80"/>
        <end position="97"/>
    </location>
</feature>